<evidence type="ECO:0000256" key="5">
    <source>
        <dbReference type="ARBA" id="ARBA00022989"/>
    </source>
</evidence>
<keyword evidence="3" id="KW-1003">Cell membrane</keyword>
<feature type="transmembrane region" description="Helical" evidence="7">
    <location>
        <begin position="379"/>
        <end position="397"/>
    </location>
</feature>
<evidence type="ECO:0000256" key="6">
    <source>
        <dbReference type="ARBA" id="ARBA00023136"/>
    </source>
</evidence>
<name>A0ABP9BYM2_9PSEU</name>
<feature type="transmembrane region" description="Helical" evidence="7">
    <location>
        <begin position="318"/>
        <end position="339"/>
    </location>
</feature>
<dbReference type="Proteomes" id="UP001500928">
    <property type="component" value="Unassembled WGS sequence"/>
</dbReference>
<dbReference type="InterPro" id="IPR011701">
    <property type="entry name" value="MFS"/>
</dbReference>
<dbReference type="SUPFAM" id="SSF103473">
    <property type="entry name" value="MFS general substrate transporter"/>
    <property type="match status" value="1"/>
</dbReference>
<feature type="domain" description="Major facilitator superfamily (MFS) profile" evidence="8">
    <location>
        <begin position="52"/>
        <end position="436"/>
    </location>
</feature>
<evidence type="ECO:0000313" key="10">
    <source>
        <dbReference type="Proteomes" id="UP001500928"/>
    </source>
</evidence>
<feature type="transmembrane region" description="Helical" evidence="7">
    <location>
        <begin position="403"/>
        <end position="430"/>
    </location>
</feature>
<feature type="transmembrane region" description="Helical" evidence="7">
    <location>
        <begin position="210"/>
        <end position="228"/>
    </location>
</feature>
<dbReference type="InterPro" id="IPR050171">
    <property type="entry name" value="MFS_Transporters"/>
</dbReference>
<feature type="transmembrane region" description="Helical" evidence="7">
    <location>
        <begin position="52"/>
        <end position="69"/>
    </location>
</feature>
<evidence type="ECO:0000256" key="7">
    <source>
        <dbReference type="SAM" id="Phobius"/>
    </source>
</evidence>
<evidence type="ECO:0000259" key="8">
    <source>
        <dbReference type="PROSITE" id="PS50850"/>
    </source>
</evidence>
<evidence type="ECO:0000256" key="3">
    <source>
        <dbReference type="ARBA" id="ARBA00022475"/>
    </source>
</evidence>
<feature type="transmembrane region" description="Helical" evidence="7">
    <location>
        <begin position="177"/>
        <end position="198"/>
    </location>
</feature>
<reference evidence="10" key="1">
    <citation type="journal article" date="2019" name="Int. J. Syst. Evol. Microbiol.">
        <title>The Global Catalogue of Microorganisms (GCM) 10K type strain sequencing project: providing services to taxonomists for standard genome sequencing and annotation.</title>
        <authorList>
            <consortium name="The Broad Institute Genomics Platform"/>
            <consortium name="The Broad Institute Genome Sequencing Center for Infectious Disease"/>
            <person name="Wu L."/>
            <person name="Ma J."/>
        </authorList>
    </citation>
    <scope>NUCLEOTIDE SEQUENCE [LARGE SCALE GENOMIC DNA]</scope>
    <source>
        <strain evidence="10">JCM 17979</strain>
    </source>
</reference>
<sequence>MIRVAVTTRITHRRLRIPWPGKLASVVHDRTEDTISSSLATTPARGLRGRSAAVVVALAFLVTMIGTTMPTPLYPLYERELGFGGVMVTLVFATYAVGVAAALVLFGRLSDQVGRRAVLLPGLALAAVSSAVFLIPDNVPALFVGRVLSGLSAGIFTGTATAAIVDLAPEGRQQRYSLLAAAVNMLGLGLGPVLSGALAEYAPAPLDLTYLVHIVLVLVAGVFVWRVVEPVEVPGGPISWRPQKVSVPPEVRGVFVRAAIAGFAGFAVLGLFTAISPSFLTQVLHVQNHLVTGLVVFTLLGFSTVGQVASSWLGERPALLVGCAALVLGVLTVGAAIGLTSLPLLVVGAAVAGTGQGMSFRAGLGAVSAGSPLERRSEVASSFFLVLYVGISLPVIGEGLASAAFGLVASGVVFAGIVALLALVAFVSLLRRPRADA</sequence>
<proteinExistence type="predicted"/>
<keyword evidence="6 7" id="KW-0472">Membrane</keyword>
<keyword evidence="5 7" id="KW-1133">Transmembrane helix</keyword>
<organism evidence="9 10">
    <name type="scientific">Actinomycetospora chlora</name>
    <dbReference type="NCBI Taxonomy" id="663608"/>
    <lineage>
        <taxon>Bacteria</taxon>
        <taxon>Bacillati</taxon>
        <taxon>Actinomycetota</taxon>
        <taxon>Actinomycetes</taxon>
        <taxon>Pseudonocardiales</taxon>
        <taxon>Pseudonocardiaceae</taxon>
        <taxon>Actinomycetospora</taxon>
    </lineage>
</organism>
<keyword evidence="10" id="KW-1185">Reference proteome</keyword>
<dbReference type="Gene3D" id="1.20.1250.20">
    <property type="entry name" value="MFS general substrate transporter like domains"/>
    <property type="match status" value="1"/>
</dbReference>
<feature type="transmembrane region" description="Helical" evidence="7">
    <location>
        <begin position="141"/>
        <end position="165"/>
    </location>
</feature>
<feature type="transmembrane region" description="Helical" evidence="7">
    <location>
        <begin position="345"/>
        <end position="367"/>
    </location>
</feature>
<feature type="transmembrane region" description="Helical" evidence="7">
    <location>
        <begin position="118"/>
        <end position="135"/>
    </location>
</feature>
<comment type="caution">
    <text evidence="9">The sequence shown here is derived from an EMBL/GenBank/DDBJ whole genome shotgun (WGS) entry which is preliminary data.</text>
</comment>
<evidence type="ECO:0000256" key="4">
    <source>
        <dbReference type="ARBA" id="ARBA00022692"/>
    </source>
</evidence>
<feature type="transmembrane region" description="Helical" evidence="7">
    <location>
        <begin position="81"/>
        <end position="106"/>
    </location>
</feature>
<feature type="transmembrane region" description="Helical" evidence="7">
    <location>
        <begin position="287"/>
        <end position="306"/>
    </location>
</feature>
<keyword evidence="4 7" id="KW-0812">Transmembrane</keyword>
<dbReference type="InterPro" id="IPR020846">
    <property type="entry name" value="MFS_dom"/>
</dbReference>
<dbReference type="PANTHER" id="PTHR23517:SF13">
    <property type="entry name" value="MAJOR FACILITATOR SUPERFAMILY MFS_1"/>
    <property type="match status" value="1"/>
</dbReference>
<keyword evidence="2" id="KW-0813">Transport</keyword>
<feature type="transmembrane region" description="Helical" evidence="7">
    <location>
        <begin position="254"/>
        <end position="275"/>
    </location>
</feature>
<dbReference type="PANTHER" id="PTHR23517">
    <property type="entry name" value="RESISTANCE PROTEIN MDTM, PUTATIVE-RELATED-RELATED"/>
    <property type="match status" value="1"/>
</dbReference>
<dbReference type="Pfam" id="PF07690">
    <property type="entry name" value="MFS_1"/>
    <property type="match status" value="1"/>
</dbReference>
<evidence type="ECO:0000256" key="2">
    <source>
        <dbReference type="ARBA" id="ARBA00022448"/>
    </source>
</evidence>
<evidence type="ECO:0000313" key="9">
    <source>
        <dbReference type="EMBL" id="GAA4802419.1"/>
    </source>
</evidence>
<dbReference type="PROSITE" id="PS50850">
    <property type="entry name" value="MFS"/>
    <property type="match status" value="1"/>
</dbReference>
<comment type="subcellular location">
    <subcellularLocation>
        <location evidence="1">Cell membrane</location>
        <topology evidence="1">Multi-pass membrane protein</topology>
    </subcellularLocation>
</comment>
<dbReference type="EMBL" id="BAABHO010000043">
    <property type="protein sequence ID" value="GAA4802419.1"/>
    <property type="molecule type" value="Genomic_DNA"/>
</dbReference>
<evidence type="ECO:0000256" key="1">
    <source>
        <dbReference type="ARBA" id="ARBA00004651"/>
    </source>
</evidence>
<gene>
    <name evidence="9" type="ORF">GCM10023200_44470</name>
</gene>
<dbReference type="InterPro" id="IPR036259">
    <property type="entry name" value="MFS_trans_sf"/>
</dbReference>
<protein>
    <submittedName>
        <fullName evidence="9">MFS transporter</fullName>
    </submittedName>
</protein>
<accession>A0ABP9BYM2</accession>